<feature type="domain" description="CYRIA/CYRIB Rac1 binding" evidence="6">
    <location>
        <begin position="100"/>
        <end position="395"/>
    </location>
</feature>
<accession>A0A5E4C3L2</accession>
<comment type="subcellular location">
    <subcellularLocation>
        <location evidence="1">Membrane</location>
        <topology evidence="1">Lipid-anchor</topology>
    </subcellularLocation>
</comment>
<keyword evidence="5" id="KW-0449">Lipoprotein</keyword>
<evidence type="ECO:0000259" key="6">
    <source>
        <dbReference type="Pfam" id="PF07159"/>
    </source>
</evidence>
<dbReference type="PANTHER" id="PTHR12422">
    <property type="entry name" value="GH09096P"/>
    <property type="match status" value="1"/>
</dbReference>
<keyword evidence="8" id="KW-1185">Reference proteome</keyword>
<evidence type="ECO:0000256" key="1">
    <source>
        <dbReference type="ARBA" id="ARBA00004635"/>
    </source>
</evidence>
<evidence type="ECO:0000313" key="8">
    <source>
        <dbReference type="Proteomes" id="UP000335636"/>
    </source>
</evidence>
<comment type="similarity">
    <text evidence="2">Belongs to the CYRI family.</text>
</comment>
<sequence length="399" mass="45966">MGNLLKVLTREIENYPHFFLDFENAQPTEGEREIWNQISAVLQDSESILADLQAYKGAGPEIRDAIQNPNDIQLQEKAWNAVCPLVVRLKRFYEFSIRLDAQPTEGEREIWNQISAVLQDSESILADLQAYKGAGPEIRDAIQNPNDIQLQEKAWNAVCPLVVRLKRFYEFSIRLEKALQSLLESLTCPPYTPTQHLEREQALAKEFAEILHFTLRFDELKMRNPAIQNDFSYYRRTISRNRINNMHLDIENEVNNEMANRMSLFYAEATPMLKTLSNATMHFVSENKTLPIENTTDCLSTMTSVCKVMLETPEYRSRFTSEETLMFCMRVMVGVIILYDHVHPVGAFCKTSKIDMKGCIKVLKEQAPDSVEGLLNALRFTTKHLNDESTSKQIRAMLQ</sequence>
<name>A0A5E4C3L2_MARMO</name>
<organism evidence="7 8">
    <name type="scientific">Marmota monax</name>
    <name type="common">Woodchuck</name>
    <dbReference type="NCBI Taxonomy" id="9995"/>
    <lineage>
        <taxon>Eukaryota</taxon>
        <taxon>Metazoa</taxon>
        <taxon>Chordata</taxon>
        <taxon>Craniata</taxon>
        <taxon>Vertebrata</taxon>
        <taxon>Euteleostomi</taxon>
        <taxon>Mammalia</taxon>
        <taxon>Eutheria</taxon>
        <taxon>Euarchontoglires</taxon>
        <taxon>Glires</taxon>
        <taxon>Rodentia</taxon>
        <taxon>Sciuromorpha</taxon>
        <taxon>Sciuridae</taxon>
        <taxon>Xerinae</taxon>
        <taxon>Marmotini</taxon>
        <taxon>Marmota</taxon>
    </lineage>
</organism>
<dbReference type="Pfam" id="PF07159">
    <property type="entry name" value="CYRIA-B_Rac1-bd"/>
    <property type="match status" value="1"/>
</dbReference>
<dbReference type="InterPro" id="IPR039789">
    <property type="entry name" value="CYRI"/>
</dbReference>
<dbReference type="GO" id="GO:0030833">
    <property type="term" value="P:regulation of actin filament polymerization"/>
    <property type="evidence" value="ECO:0007669"/>
    <property type="project" value="InterPro"/>
</dbReference>
<evidence type="ECO:0000256" key="4">
    <source>
        <dbReference type="ARBA" id="ARBA00023136"/>
    </source>
</evidence>
<evidence type="ECO:0000256" key="3">
    <source>
        <dbReference type="ARBA" id="ARBA00011307"/>
    </source>
</evidence>
<protein>
    <recommendedName>
        <fullName evidence="6">CYRIA/CYRIB Rac1 binding domain-containing protein</fullName>
    </recommendedName>
</protein>
<dbReference type="EMBL" id="CABDUW010000805">
    <property type="protein sequence ID" value="VTJ75462.1"/>
    <property type="molecule type" value="Genomic_DNA"/>
</dbReference>
<comment type="subunit">
    <text evidence="3">Interacts with RAC1 (GTP-bound form preferentially).</text>
</comment>
<proteinExistence type="inferred from homology"/>
<comment type="caution">
    <text evidence="7">The sequence shown here is derived from an EMBL/GenBank/DDBJ whole genome shotgun (WGS) entry which is preliminary data.</text>
</comment>
<keyword evidence="4" id="KW-0472">Membrane</keyword>
<reference evidence="7" key="1">
    <citation type="submission" date="2019-04" db="EMBL/GenBank/DDBJ databases">
        <authorList>
            <person name="Alioto T."/>
            <person name="Alioto T."/>
        </authorList>
    </citation>
    <scope>NUCLEOTIDE SEQUENCE [LARGE SCALE GENOMIC DNA]</scope>
</reference>
<dbReference type="InterPro" id="IPR009828">
    <property type="entry name" value="CYRIA/CYRIB_Rac1-bd"/>
</dbReference>
<evidence type="ECO:0000256" key="5">
    <source>
        <dbReference type="ARBA" id="ARBA00023288"/>
    </source>
</evidence>
<evidence type="ECO:0000313" key="7">
    <source>
        <dbReference type="EMBL" id="VTJ75462.1"/>
    </source>
</evidence>
<dbReference type="GO" id="GO:0031267">
    <property type="term" value="F:small GTPase binding"/>
    <property type="evidence" value="ECO:0007669"/>
    <property type="project" value="InterPro"/>
</dbReference>
<dbReference type="GO" id="GO:0016020">
    <property type="term" value="C:membrane"/>
    <property type="evidence" value="ECO:0007669"/>
    <property type="project" value="UniProtKB-SubCell"/>
</dbReference>
<gene>
    <name evidence="7" type="ORF">MONAX_5E005221</name>
</gene>
<evidence type="ECO:0000256" key="2">
    <source>
        <dbReference type="ARBA" id="ARBA00005778"/>
    </source>
</evidence>
<dbReference type="AlphaFoldDB" id="A0A5E4C3L2"/>
<dbReference type="Proteomes" id="UP000335636">
    <property type="component" value="Unassembled WGS sequence"/>
</dbReference>